<reference evidence="2" key="1">
    <citation type="journal article" date="2020" name="Nat. Commun.">
        <title>Large-scale genome sequencing of mycorrhizal fungi provides insights into the early evolution of symbiotic traits.</title>
        <authorList>
            <person name="Miyauchi S."/>
            <person name="Kiss E."/>
            <person name="Kuo A."/>
            <person name="Drula E."/>
            <person name="Kohler A."/>
            <person name="Sanchez-Garcia M."/>
            <person name="Morin E."/>
            <person name="Andreopoulos B."/>
            <person name="Barry K.W."/>
            <person name="Bonito G."/>
            <person name="Buee M."/>
            <person name="Carver A."/>
            <person name="Chen C."/>
            <person name="Cichocki N."/>
            <person name="Clum A."/>
            <person name="Culley D."/>
            <person name="Crous P.W."/>
            <person name="Fauchery L."/>
            <person name="Girlanda M."/>
            <person name="Hayes R.D."/>
            <person name="Keri Z."/>
            <person name="LaButti K."/>
            <person name="Lipzen A."/>
            <person name="Lombard V."/>
            <person name="Magnuson J."/>
            <person name="Maillard F."/>
            <person name="Murat C."/>
            <person name="Nolan M."/>
            <person name="Ohm R.A."/>
            <person name="Pangilinan J."/>
            <person name="Pereira M.F."/>
            <person name="Perotto S."/>
            <person name="Peter M."/>
            <person name="Pfister S."/>
            <person name="Riley R."/>
            <person name="Sitrit Y."/>
            <person name="Stielow J.B."/>
            <person name="Szollosi G."/>
            <person name="Zifcakova L."/>
            <person name="Stursova M."/>
            <person name="Spatafora J.W."/>
            <person name="Tedersoo L."/>
            <person name="Vaario L.M."/>
            <person name="Yamada A."/>
            <person name="Yan M."/>
            <person name="Wang P."/>
            <person name="Xu J."/>
            <person name="Bruns T."/>
            <person name="Baldrian P."/>
            <person name="Vilgalys R."/>
            <person name="Dunand C."/>
            <person name="Henrissat B."/>
            <person name="Grigoriev I.V."/>
            <person name="Hibbett D."/>
            <person name="Nagy L.G."/>
            <person name="Martin F.M."/>
        </authorList>
    </citation>
    <scope>NUCLEOTIDE SEQUENCE</scope>
    <source>
        <strain evidence="2">UP504</strain>
    </source>
</reference>
<dbReference type="AlphaFoldDB" id="A0A9P6DP06"/>
<name>A0A9P6DP06_9AGAM</name>
<dbReference type="EMBL" id="MU129137">
    <property type="protein sequence ID" value="KAF9505778.1"/>
    <property type="molecule type" value="Genomic_DNA"/>
</dbReference>
<protein>
    <recommendedName>
        <fullName evidence="1">Integrase zinc-binding domain-containing protein</fullName>
    </recommendedName>
</protein>
<dbReference type="Proteomes" id="UP000886523">
    <property type="component" value="Unassembled WGS sequence"/>
</dbReference>
<gene>
    <name evidence="2" type="ORF">BS47DRAFT_1306190</name>
</gene>
<proteinExistence type="predicted"/>
<sequence length="147" mass="16672">MENPFIPIFTSDGSAVGFPTIHCYNDICATYLGNLSDRKRGKALINEEVYTAVSDVLSRPGDTSQYTASFRFWARKMFKDSGDCLMHRGKPVATMEQIYSIIVRCHGQCRHAGRDATVRTISKYYSWIPKELVANFVKMCPTCDVKR</sequence>
<accession>A0A9P6DP06</accession>
<evidence type="ECO:0000259" key="1">
    <source>
        <dbReference type="Pfam" id="PF17921"/>
    </source>
</evidence>
<organism evidence="2 3">
    <name type="scientific">Hydnum rufescens UP504</name>
    <dbReference type="NCBI Taxonomy" id="1448309"/>
    <lineage>
        <taxon>Eukaryota</taxon>
        <taxon>Fungi</taxon>
        <taxon>Dikarya</taxon>
        <taxon>Basidiomycota</taxon>
        <taxon>Agaricomycotina</taxon>
        <taxon>Agaricomycetes</taxon>
        <taxon>Cantharellales</taxon>
        <taxon>Hydnaceae</taxon>
        <taxon>Hydnum</taxon>
    </lineage>
</organism>
<evidence type="ECO:0000313" key="3">
    <source>
        <dbReference type="Proteomes" id="UP000886523"/>
    </source>
</evidence>
<feature type="domain" description="Integrase zinc-binding" evidence="1">
    <location>
        <begin position="99"/>
        <end position="144"/>
    </location>
</feature>
<dbReference type="Gene3D" id="1.10.340.70">
    <property type="match status" value="1"/>
</dbReference>
<evidence type="ECO:0000313" key="2">
    <source>
        <dbReference type="EMBL" id="KAF9505778.1"/>
    </source>
</evidence>
<comment type="caution">
    <text evidence="2">The sequence shown here is derived from an EMBL/GenBank/DDBJ whole genome shotgun (WGS) entry which is preliminary data.</text>
</comment>
<dbReference type="InterPro" id="IPR041588">
    <property type="entry name" value="Integrase_H2C2"/>
</dbReference>
<keyword evidence="3" id="KW-1185">Reference proteome</keyword>
<dbReference type="Pfam" id="PF17921">
    <property type="entry name" value="Integrase_H2C2"/>
    <property type="match status" value="1"/>
</dbReference>
<dbReference type="OrthoDB" id="2499658at2759"/>
<feature type="non-terminal residue" evidence="2">
    <location>
        <position position="147"/>
    </location>
</feature>